<organism evidence="1 2">
    <name type="scientific">Micromonospora carbonacea</name>
    <dbReference type="NCBI Taxonomy" id="47853"/>
    <lineage>
        <taxon>Bacteria</taxon>
        <taxon>Bacillati</taxon>
        <taxon>Actinomycetota</taxon>
        <taxon>Actinomycetes</taxon>
        <taxon>Micromonosporales</taxon>
        <taxon>Micromonosporaceae</taxon>
        <taxon>Micromonospora</taxon>
    </lineage>
</organism>
<dbReference type="EMBL" id="FMCT01000012">
    <property type="protein sequence ID" value="SCF43177.1"/>
    <property type="molecule type" value="Genomic_DNA"/>
</dbReference>
<dbReference type="RefSeq" id="WP_074476976.1">
    <property type="nucleotide sequence ID" value="NZ_JBIRZV010000004.1"/>
</dbReference>
<dbReference type="AlphaFoldDB" id="A0A1C5AD65"/>
<keyword evidence="2" id="KW-1185">Reference proteome</keyword>
<gene>
    <name evidence="1" type="ORF">GA0070563_112199</name>
</gene>
<dbReference type="Proteomes" id="UP000183585">
    <property type="component" value="Unassembled WGS sequence"/>
</dbReference>
<evidence type="ECO:0000313" key="1">
    <source>
        <dbReference type="EMBL" id="SCF43177.1"/>
    </source>
</evidence>
<sequence length="71" mass="7292">MTAPALPSVSRLLSGGFAVRLAADGFPVFAPTREHADALLARRAKSSAVRRHWEAVGPVGHAAAGPILPAP</sequence>
<proteinExistence type="predicted"/>
<accession>A0A1C5AD65</accession>
<protein>
    <submittedName>
        <fullName evidence="1">Uncharacterized protein</fullName>
    </submittedName>
</protein>
<evidence type="ECO:0000313" key="2">
    <source>
        <dbReference type="Proteomes" id="UP000183585"/>
    </source>
</evidence>
<reference evidence="2" key="1">
    <citation type="submission" date="2016-06" db="EMBL/GenBank/DDBJ databases">
        <authorList>
            <person name="Varghese N."/>
            <person name="Submissions Spin"/>
        </authorList>
    </citation>
    <scope>NUCLEOTIDE SEQUENCE [LARGE SCALE GENOMIC DNA]</scope>
    <source>
        <strain evidence="2">DSM 43168</strain>
    </source>
</reference>
<name>A0A1C5AD65_9ACTN</name>